<dbReference type="GO" id="GO:0006508">
    <property type="term" value="P:proteolysis"/>
    <property type="evidence" value="ECO:0007669"/>
    <property type="project" value="UniProtKB-KW"/>
</dbReference>
<dbReference type="RefSeq" id="WP_087014257.1">
    <property type="nucleotide sequence ID" value="NZ_FUUY01000011.1"/>
</dbReference>
<dbReference type="Gene3D" id="2.30.110.10">
    <property type="entry name" value="Electron Transport, Fmn-binding Protein, Chain A"/>
    <property type="match status" value="1"/>
</dbReference>
<keyword evidence="1" id="KW-0378">Hydrolase</keyword>
<protein>
    <submittedName>
        <fullName evidence="1">Protease synthase and sporulation protein PAI 2</fullName>
    </submittedName>
</protein>
<proteinExistence type="predicted"/>
<accession>A0A1R7QG61</accession>
<gene>
    <name evidence="1" type="primary">paiB</name>
    <name evidence="1" type="ORF">ACNJC6_02896</name>
</gene>
<sequence>MYIPADFEVTQIDELHQLIQNYPLGILFTHGISGLDANHLPFELQADTTEFGILHAHVSRNNPVWQDLKNGDEVLVVFRAGDAYISPQWYPSKQEHHQQVPTWNYRVVHAYGRVTIRDDERYVRGVVARLTRTHEEAQPEPWKMSDAPKDYIEPMLKAIVGIEIGITQLQGKSKLGQNKEHRDVLGVANALTKTVQLEIADAMHLIAVSKINSN</sequence>
<keyword evidence="1" id="KW-0645">Protease</keyword>
<dbReference type="PANTHER" id="PTHR35802:SF1">
    <property type="entry name" value="PROTEASE SYNTHASE AND SPORULATION PROTEIN PAI 2"/>
    <property type="match status" value="1"/>
</dbReference>
<dbReference type="Proteomes" id="UP000196240">
    <property type="component" value="Unassembled WGS sequence"/>
</dbReference>
<dbReference type="Pfam" id="PF04299">
    <property type="entry name" value="FMN_bind_2"/>
    <property type="match status" value="1"/>
</dbReference>
<reference evidence="1 2" key="1">
    <citation type="submission" date="2017-02" db="EMBL/GenBank/DDBJ databases">
        <authorList>
            <person name="Peterson S.W."/>
        </authorList>
    </citation>
    <scope>NUCLEOTIDE SEQUENCE [LARGE SCALE GENOMIC DNA]</scope>
    <source>
        <strain evidence="1">C6</strain>
    </source>
</reference>
<dbReference type="SUPFAM" id="SSF50475">
    <property type="entry name" value="FMN-binding split barrel"/>
    <property type="match status" value="1"/>
</dbReference>
<dbReference type="AlphaFoldDB" id="A0A1R7QG61"/>
<dbReference type="PANTHER" id="PTHR35802">
    <property type="entry name" value="PROTEASE SYNTHASE AND SPORULATION PROTEIN PAI 2"/>
    <property type="match status" value="1"/>
</dbReference>
<dbReference type="PIRSF" id="PIRSF010372">
    <property type="entry name" value="PaiB"/>
    <property type="match status" value="1"/>
</dbReference>
<evidence type="ECO:0000313" key="1">
    <source>
        <dbReference type="EMBL" id="SJX23240.1"/>
    </source>
</evidence>
<dbReference type="GO" id="GO:0008233">
    <property type="term" value="F:peptidase activity"/>
    <property type="evidence" value="ECO:0007669"/>
    <property type="project" value="UniProtKB-KW"/>
</dbReference>
<dbReference type="EMBL" id="FUUY01000011">
    <property type="protein sequence ID" value="SJX23240.1"/>
    <property type="molecule type" value="Genomic_DNA"/>
</dbReference>
<dbReference type="InterPro" id="IPR007396">
    <property type="entry name" value="TR_PAI2-type"/>
</dbReference>
<name>A0A1R7QG61_ACIJO</name>
<dbReference type="InterPro" id="IPR012349">
    <property type="entry name" value="Split_barrel_FMN-bd"/>
</dbReference>
<evidence type="ECO:0000313" key="2">
    <source>
        <dbReference type="Proteomes" id="UP000196240"/>
    </source>
</evidence>
<organism evidence="1 2">
    <name type="scientific">Acinetobacter johnsonii</name>
    <dbReference type="NCBI Taxonomy" id="40214"/>
    <lineage>
        <taxon>Bacteria</taxon>
        <taxon>Pseudomonadati</taxon>
        <taxon>Pseudomonadota</taxon>
        <taxon>Gammaproteobacteria</taxon>
        <taxon>Moraxellales</taxon>
        <taxon>Moraxellaceae</taxon>
        <taxon>Acinetobacter</taxon>
    </lineage>
</organism>